<proteinExistence type="predicted"/>
<evidence type="ECO:0000313" key="3">
    <source>
        <dbReference type="EMBL" id="ARZ70556.1"/>
    </source>
</evidence>
<keyword evidence="2" id="KW-0472">Membrane</keyword>
<sequence length="216" mass="21264">MTPAAARGRGARLGRLRVVGPAGAKRTPFVLLVVVLLGSGLISLLLLNSSLNQGSFDLTRLQRETTELTDEQQALQQEVDRLAAPDALERRARELGMVPGGNPAFLGPDGTVRGAPAPAGAMDATGWTAPLAPSAGPAPAAQVPAANTAPSAPPAAPVPPGGPAPAAPAAPPAPQSVPAPAVSVPAAPAAPPAPWAATGAPAPTVPDNPTTPITGR</sequence>
<gene>
    <name evidence="3" type="ORF">SMD11_4963</name>
</gene>
<evidence type="ECO:0008006" key="5">
    <source>
        <dbReference type="Google" id="ProtNLM"/>
    </source>
</evidence>
<feature type="compositionally biased region" description="Low complexity" evidence="1">
    <location>
        <begin position="129"/>
        <end position="150"/>
    </location>
</feature>
<dbReference type="OrthoDB" id="3873701at2"/>
<evidence type="ECO:0000313" key="4">
    <source>
        <dbReference type="Proteomes" id="UP000195755"/>
    </source>
</evidence>
<evidence type="ECO:0000256" key="1">
    <source>
        <dbReference type="SAM" id="MobiDB-lite"/>
    </source>
</evidence>
<dbReference type="EMBL" id="CP021744">
    <property type="protein sequence ID" value="ARZ70556.1"/>
    <property type="molecule type" value="Genomic_DNA"/>
</dbReference>
<feature type="compositionally biased region" description="Polar residues" evidence="1">
    <location>
        <begin position="207"/>
        <end position="216"/>
    </location>
</feature>
<feature type="compositionally biased region" description="Pro residues" evidence="1">
    <location>
        <begin position="151"/>
        <end position="177"/>
    </location>
</feature>
<dbReference type="Pfam" id="PF04977">
    <property type="entry name" value="DivIC"/>
    <property type="match status" value="1"/>
</dbReference>
<dbReference type="InterPro" id="IPR007060">
    <property type="entry name" value="FtsL/DivIC"/>
</dbReference>
<name>A0A1Z2L8D0_9ACTN</name>
<protein>
    <recommendedName>
        <fullName evidence="5">Septum formation initiator</fullName>
    </recommendedName>
</protein>
<accession>A0A1Z2L8D0</accession>
<organism evidence="3 4">
    <name type="scientific">Streptomyces albireticuli</name>
    <dbReference type="NCBI Taxonomy" id="1940"/>
    <lineage>
        <taxon>Bacteria</taxon>
        <taxon>Bacillati</taxon>
        <taxon>Actinomycetota</taxon>
        <taxon>Actinomycetes</taxon>
        <taxon>Kitasatosporales</taxon>
        <taxon>Streptomycetaceae</taxon>
        <taxon>Streptomyces</taxon>
    </lineage>
</organism>
<dbReference type="RefSeq" id="WP_087928487.1">
    <property type="nucleotide sequence ID" value="NZ_CP021744.1"/>
</dbReference>
<reference evidence="3 4" key="1">
    <citation type="submission" date="2017-06" db="EMBL/GenBank/DDBJ databases">
        <title>Streptomyces albireticuli Genome sequencing and assembly.</title>
        <authorList>
            <person name="Wang Y."/>
            <person name="Du B."/>
            <person name="Ding Y."/>
            <person name="Liu H."/>
            <person name="Hou Q."/>
            <person name="Liu K."/>
            <person name="Yao L."/>
            <person name="Wang C."/>
        </authorList>
    </citation>
    <scope>NUCLEOTIDE SEQUENCE [LARGE SCALE GENOMIC DNA]</scope>
    <source>
        <strain evidence="3 4">MDJK11</strain>
    </source>
</reference>
<feature type="compositionally biased region" description="Low complexity" evidence="1">
    <location>
        <begin position="178"/>
        <end position="187"/>
    </location>
</feature>
<dbReference type="KEGG" id="salj:SMD11_4963"/>
<keyword evidence="2" id="KW-1133">Transmembrane helix</keyword>
<dbReference type="AlphaFoldDB" id="A0A1Z2L8D0"/>
<keyword evidence="2" id="KW-0812">Transmembrane</keyword>
<evidence type="ECO:0000256" key="2">
    <source>
        <dbReference type="SAM" id="Phobius"/>
    </source>
</evidence>
<feature type="region of interest" description="Disordered" evidence="1">
    <location>
        <begin position="109"/>
        <end position="216"/>
    </location>
</feature>
<dbReference type="Proteomes" id="UP000195755">
    <property type="component" value="Chromosome"/>
</dbReference>
<feature type="transmembrane region" description="Helical" evidence="2">
    <location>
        <begin position="29"/>
        <end position="47"/>
    </location>
</feature>